<dbReference type="PANTHER" id="PTHR30204:SF69">
    <property type="entry name" value="MERR-FAMILY TRANSCRIPTIONAL REGULATOR"/>
    <property type="match status" value="1"/>
</dbReference>
<evidence type="ECO:0000313" key="7">
    <source>
        <dbReference type="Proteomes" id="UP001596045"/>
    </source>
</evidence>
<comment type="caution">
    <text evidence="6">The sequence shown here is derived from an EMBL/GenBank/DDBJ whole genome shotgun (WGS) entry which is preliminary data.</text>
</comment>
<keyword evidence="4" id="KW-0804">Transcription</keyword>
<accession>A0ABW0M9Q0</accession>
<proteinExistence type="predicted"/>
<dbReference type="RefSeq" id="WP_378997983.1">
    <property type="nucleotide sequence ID" value="NZ_JBHSMT010000023.1"/>
</dbReference>
<keyword evidence="1" id="KW-0678">Repressor</keyword>
<dbReference type="InterPro" id="IPR015358">
    <property type="entry name" value="Tscrpt_reg_MerR_DNA-bd"/>
</dbReference>
<dbReference type="InterPro" id="IPR047057">
    <property type="entry name" value="MerR_fam"/>
</dbReference>
<sequence length="132" mass="14513">MNQKISISRLAIMTQVNLETLRSLKRRGLIDAPVRLSSGLRSYGPADVRRILFIKRAQLLGFSLDQIGRLLTLEDARPDAETRELAARKLGMVESKLDDLIAMQQALTAIVGRCDVGNGERGGAIIQALVED</sequence>
<keyword evidence="3 6" id="KW-0238">DNA-binding</keyword>
<dbReference type="Pfam" id="PF09278">
    <property type="entry name" value="MerR-DNA-bind"/>
    <property type="match status" value="1"/>
</dbReference>
<dbReference type="PANTHER" id="PTHR30204">
    <property type="entry name" value="REDOX-CYCLING DRUG-SENSING TRANSCRIPTIONAL ACTIVATOR SOXR"/>
    <property type="match status" value="1"/>
</dbReference>
<dbReference type="Gene3D" id="1.10.1660.10">
    <property type="match status" value="1"/>
</dbReference>
<dbReference type="InterPro" id="IPR009061">
    <property type="entry name" value="DNA-bd_dom_put_sf"/>
</dbReference>
<name>A0ABW0M9Q0_9BURK</name>
<dbReference type="EMBL" id="JBHSMT010000023">
    <property type="protein sequence ID" value="MFC5474874.1"/>
    <property type="molecule type" value="Genomic_DNA"/>
</dbReference>
<protein>
    <submittedName>
        <fullName evidence="6">MerR family DNA-binding protein</fullName>
    </submittedName>
</protein>
<evidence type="ECO:0000259" key="5">
    <source>
        <dbReference type="PROSITE" id="PS50937"/>
    </source>
</evidence>
<evidence type="ECO:0000256" key="2">
    <source>
        <dbReference type="ARBA" id="ARBA00023015"/>
    </source>
</evidence>
<keyword evidence="2" id="KW-0805">Transcription regulation</keyword>
<gene>
    <name evidence="6" type="ORF">ACFPM8_13005</name>
</gene>
<evidence type="ECO:0000256" key="4">
    <source>
        <dbReference type="ARBA" id="ARBA00023163"/>
    </source>
</evidence>
<dbReference type="Proteomes" id="UP001596045">
    <property type="component" value="Unassembled WGS sequence"/>
</dbReference>
<dbReference type="PROSITE" id="PS50937">
    <property type="entry name" value="HTH_MERR_2"/>
    <property type="match status" value="1"/>
</dbReference>
<reference evidence="7" key="1">
    <citation type="journal article" date="2019" name="Int. J. Syst. Evol. Microbiol.">
        <title>The Global Catalogue of Microorganisms (GCM) 10K type strain sequencing project: providing services to taxonomists for standard genome sequencing and annotation.</title>
        <authorList>
            <consortium name="The Broad Institute Genomics Platform"/>
            <consortium name="The Broad Institute Genome Sequencing Center for Infectious Disease"/>
            <person name="Wu L."/>
            <person name="Ma J."/>
        </authorList>
    </citation>
    <scope>NUCLEOTIDE SEQUENCE [LARGE SCALE GENOMIC DNA]</scope>
    <source>
        <strain evidence="7">JCM 17066</strain>
    </source>
</reference>
<dbReference type="SMART" id="SM00422">
    <property type="entry name" value="HTH_MERR"/>
    <property type="match status" value="1"/>
</dbReference>
<dbReference type="SUPFAM" id="SSF46955">
    <property type="entry name" value="Putative DNA-binding domain"/>
    <property type="match status" value="1"/>
</dbReference>
<dbReference type="GO" id="GO:0003677">
    <property type="term" value="F:DNA binding"/>
    <property type="evidence" value="ECO:0007669"/>
    <property type="project" value="UniProtKB-KW"/>
</dbReference>
<dbReference type="PRINTS" id="PR00040">
    <property type="entry name" value="HTHMERR"/>
</dbReference>
<dbReference type="InterPro" id="IPR000551">
    <property type="entry name" value="MerR-type_HTH_dom"/>
</dbReference>
<keyword evidence="7" id="KW-1185">Reference proteome</keyword>
<organism evidence="6 7">
    <name type="scientific">Paraherbaspirillum soli</name>
    <dbReference type="NCBI Taxonomy" id="631222"/>
    <lineage>
        <taxon>Bacteria</taxon>
        <taxon>Pseudomonadati</taxon>
        <taxon>Pseudomonadota</taxon>
        <taxon>Betaproteobacteria</taxon>
        <taxon>Burkholderiales</taxon>
        <taxon>Oxalobacteraceae</taxon>
        <taxon>Paraherbaspirillum</taxon>
    </lineage>
</organism>
<evidence type="ECO:0000256" key="3">
    <source>
        <dbReference type="ARBA" id="ARBA00023125"/>
    </source>
</evidence>
<feature type="domain" description="HTH merR-type" evidence="5">
    <location>
        <begin position="4"/>
        <end position="73"/>
    </location>
</feature>
<evidence type="ECO:0000313" key="6">
    <source>
        <dbReference type="EMBL" id="MFC5474874.1"/>
    </source>
</evidence>
<evidence type="ECO:0000256" key="1">
    <source>
        <dbReference type="ARBA" id="ARBA00022491"/>
    </source>
</evidence>